<gene>
    <name evidence="2" type="ORF">RCL2_002742200</name>
</gene>
<evidence type="ECO:0000313" key="2">
    <source>
        <dbReference type="EMBL" id="GET00986.1"/>
    </source>
</evidence>
<accession>A0A8H3R205</accession>
<evidence type="ECO:0000256" key="1">
    <source>
        <dbReference type="SAM" id="MobiDB-lite"/>
    </source>
</evidence>
<reference evidence="2" key="1">
    <citation type="submission" date="2019-10" db="EMBL/GenBank/DDBJ databases">
        <title>Conservation and host-specific expression of non-tandemly repeated heterogenous ribosome RNA gene in arbuscular mycorrhizal fungi.</title>
        <authorList>
            <person name="Maeda T."/>
            <person name="Kobayashi Y."/>
            <person name="Nakagawa T."/>
            <person name="Ezawa T."/>
            <person name="Yamaguchi K."/>
            <person name="Bino T."/>
            <person name="Nishimoto Y."/>
            <person name="Shigenobu S."/>
            <person name="Kawaguchi M."/>
        </authorList>
    </citation>
    <scope>NUCLEOTIDE SEQUENCE</scope>
    <source>
        <strain evidence="2">HR1</strain>
    </source>
</reference>
<evidence type="ECO:0000313" key="3">
    <source>
        <dbReference type="Proteomes" id="UP000615446"/>
    </source>
</evidence>
<name>A0A8H3R205_9GLOM</name>
<protein>
    <submittedName>
        <fullName evidence="2">Uncharacterized protein</fullName>
    </submittedName>
</protein>
<organism evidence="2 3">
    <name type="scientific">Rhizophagus clarus</name>
    <dbReference type="NCBI Taxonomy" id="94130"/>
    <lineage>
        <taxon>Eukaryota</taxon>
        <taxon>Fungi</taxon>
        <taxon>Fungi incertae sedis</taxon>
        <taxon>Mucoromycota</taxon>
        <taxon>Glomeromycotina</taxon>
        <taxon>Glomeromycetes</taxon>
        <taxon>Glomerales</taxon>
        <taxon>Glomeraceae</taxon>
        <taxon>Rhizophagus</taxon>
    </lineage>
</organism>
<dbReference type="AlphaFoldDB" id="A0A8H3R205"/>
<dbReference type="Proteomes" id="UP000615446">
    <property type="component" value="Unassembled WGS sequence"/>
</dbReference>
<proteinExistence type="predicted"/>
<comment type="caution">
    <text evidence="2">The sequence shown here is derived from an EMBL/GenBank/DDBJ whole genome shotgun (WGS) entry which is preliminary data.</text>
</comment>
<feature type="region of interest" description="Disordered" evidence="1">
    <location>
        <begin position="104"/>
        <end position="127"/>
    </location>
</feature>
<dbReference type="EMBL" id="BLAL01000297">
    <property type="protein sequence ID" value="GET00986.1"/>
    <property type="molecule type" value="Genomic_DNA"/>
</dbReference>
<sequence>MINCFLPDHIDTLLLGYLYLIQRLLEEFFPQMKEHDKEIVSFCNELIKAIEILYVIYVAKGNIKNEYFKRLITYNSSQPPQLEPNNVNNILIVPPSYQINTPPGSATSDFTSFSTPPQSPALSKQPETNKWAVPGVLEENQNRQGNNISSVQKLTTHIRKANNFTRTVDVDGIIDDVIKLFDERHNKTNKTVDEEFLSKLRKVLKEKAPPHVPSTPLLEEIVVDEFKSNEKGSDNNSICSFVSKKEEIKEDVKEESIEESGNNNVQVVEEENKEVKEKVEISHNLTIHNYNTINNIIQTQQPEQPERPESESPFYYRVIKKIVKEVGNIVDKVAQVHKEAILKSNANKIQESTEVVV</sequence>